<evidence type="ECO:0000256" key="2">
    <source>
        <dbReference type="ARBA" id="ARBA00023295"/>
    </source>
</evidence>
<evidence type="ECO:0000259" key="5">
    <source>
        <dbReference type="PROSITE" id="PS52009"/>
    </source>
</evidence>
<dbReference type="OrthoDB" id="9760892at2"/>
<keyword evidence="7" id="KW-1185">Reference proteome</keyword>
<dbReference type="EMBL" id="FQUG01000008">
    <property type="protein sequence ID" value="SHF17151.1"/>
    <property type="molecule type" value="Genomic_DNA"/>
</dbReference>
<dbReference type="RefSeq" id="WP_072936102.1">
    <property type="nucleotide sequence ID" value="NZ_FQUG01000008.1"/>
</dbReference>
<dbReference type="PANTHER" id="PTHR13170:SF16">
    <property type="entry name" value="PROTEIN O-GLCNACASE"/>
    <property type="match status" value="1"/>
</dbReference>
<organism evidence="6 7">
    <name type="scientific">Schwartzia succinivorans DSM 10502</name>
    <dbReference type="NCBI Taxonomy" id="1123243"/>
    <lineage>
        <taxon>Bacteria</taxon>
        <taxon>Bacillati</taxon>
        <taxon>Bacillota</taxon>
        <taxon>Negativicutes</taxon>
        <taxon>Selenomonadales</taxon>
        <taxon>Selenomonadaceae</taxon>
        <taxon>Schwartzia</taxon>
    </lineage>
</organism>
<dbReference type="AlphaFoldDB" id="A0A1M4ZGL2"/>
<dbReference type="Proteomes" id="UP000184404">
    <property type="component" value="Unassembled WGS sequence"/>
</dbReference>
<dbReference type="GO" id="GO:1901135">
    <property type="term" value="P:carbohydrate derivative metabolic process"/>
    <property type="evidence" value="ECO:0007669"/>
    <property type="project" value="UniProtKB-ARBA"/>
</dbReference>
<keyword evidence="1 3" id="KW-0378">Hydrolase</keyword>
<dbReference type="PROSITE" id="PS52009">
    <property type="entry name" value="GH84"/>
    <property type="match status" value="1"/>
</dbReference>
<dbReference type="Pfam" id="PF07555">
    <property type="entry name" value="NAGidase"/>
    <property type="match status" value="1"/>
</dbReference>
<evidence type="ECO:0000313" key="6">
    <source>
        <dbReference type="EMBL" id="SHF17151.1"/>
    </source>
</evidence>
<name>A0A1M4ZGL2_9FIRM</name>
<dbReference type="STRING" id="1123243.SAMN02745190_02009"/>
<protein>
    <submittedName>
        <fullName evidence="6">Hyaluronoglucosaminidase</fullName>
    </submittedName>
</protein>
<evidence type="ECO:0000256" key="4">
    <source>
        <dbReference type="SAM" id="Coils"/>
    </source>
</evidence>
<dbReference type="SUPFAM" id="SSF140657">
    <property type="entry name" value="Hyaluronidase post-catalytic domain-like"/>
    <property type="match status" value="1"/>
</dbReference>
<keyword evidence="4" id="KW-0175">Coiled coil</keyword>
<dbReference type="GO" id="GO:0015929">
    <property type="term" value="F:hexosaminidase activity"/>
    <property type="evidence" value="ECO:0007669"/>
    <property type="project" value="UniProtKB-ARBA"/>
</dbReference>
<evidence type="ECO:0000256" key="1">
    <source>
        <dbReference type="ARBA" id="ARBA00022801"/>
    </source>
</evidence>
<comment type="similarity">
    <text evidence="3">Belongs to the glycosyl hydrolase 84 family.</text>
</comment>
<dbReference type="InterPro" id="IPR049019">
    <property type="entry name" value="NagJ-like_helical"/>
</dbReference>
<dbReference type="InterPro" id="IPR051822">
    <property type="entry name" value="Glycosyl_Hydrolase_84"/>
</dbReference>
<dbReference type="PANTHER" id="PTHR13170">
    <property type="entry name" value="O-GLCNACASE"/>
    <property type="match status" value="1"/>
</dbReference>
<accession>A0A1M4ZGL2</accession>
<gene>
    <name evidence="6" type="ORF">SAMN02745190_02009</name>
</gene>
<evidence type="ECO:0000256" key="3">
    <source>
        <dbReference type="PROSITE-ProRule" id="PRU01353"/>
    </source>
</evidence>
<proteinExistence type="inferred from homology"/>
<dbReference type="InterPro" id="IPR017853">
    <property type="entry name" value="GH"/>
</dbReference>
<keyword evidence="2 3" id="KW-0326">Glycosidase</keyword>
<feature type="domain" description="GH84" evidence="5">
    <location>
        <begin position="26"/>
        <end position="296"/>
    </location>
</feature>
<feature type="coiled-coil region" evidence="4">
    <location>
        <begin position="412"/>
        <end position="446"/>
    </location>
</feature>
<reference evidence="6 7" key="1">
    <citation type="submission" date="2016-11" db="EMBL/GenBank/DDBJ databases">
        <authorList>
            <person name="Jaros S."/>
            <person name="Januszkiewicz K."/>
            <person name="Wedrychowicz H."/>
        </authorList>
    </citation>
    <scope>NUCLEOTIDE SEQUENCE [LARGE SCALE GENOMIC DNA]</scope>
    <source>
        <strain evidence="6 7">DSM 10502</strain>
    </source>
</reference>
<dbReference type="SUPFAM" id="SSF51445">
    <property type="entry name" value="(Trans)glycosidases"/>
    <property type="match status" value="1"/>
</dbReference>
<dbReference type="Pfam" id="PF21774">
    <property type="entry name" value="NagJ_C"/>
    <property type="match status" value="1"/>
</dbReference>
<evidence type="ECO:0000313" key="7">
    <source>
        <dbReference type="Proteomes" id="UP000184404"/>
    </source>
</evidence>
<sequence>MNMKKIVGCLLLVVLLQGKGFAEPIPVRGIVEGFYGRPWTQEQRIDMIEFCGTHGLNSYIYAPKDDPYHREKWREPYPKAQMKKIEALVRVSRANNIKFIFAISPGLDFSYSLLHGAADRKKLLEKMESVYSIGVRDFAVFFDDIEEKNGTGQAELLRWLEEHFVAAHGDVSHLMTVPTEYFLSDMQKAGEINAYTRDFAKGLPKEVILLFTGDGVAIGELSAETVNSAARIYGRKPGLWWNYPVNDYMPEKLALGPVEVLPKDSGIPAIFFNPMPAPELSKIALAAGAEYAIDPDGYNPETAWKKAIMEQYGALSPQMELFAAQSQHMENSWARIGRNDDDMLRADMNDFWNAWSKGTDADICLAGLREKFVAIKEAADILRKRLPDTQRRECKGHLKHLARLAAADSLALDMLDARRKGDEKNAKKMERRLRGKLKEIMDKEDKTKLSESVCRAFIEEALRYTEKDSS</sequence>
<dbReference type="InterPro" id="IPR011496">
    <property type="entry name" value="O-GlcNAcase_cat"/>
</dbReference>
<feature type="active site" description="Proton donor" evidence="3">
    <location>
        <position position="144"/>
    </location>
</feature>
<dbReference type="Gene3D" id="3.20.20.80">
    <property type="entry name" value="Glycosidases"/>
    <property type="match status" value="1"/>
</dbReference>
<dbReference type="Gene3D" id="1.20.58.460">
    <property type="entry name" value="Hyaluronidase post-catalytic domain-like"/>
    <property type="match status" value="1"/>
</dbReference>